<dbReference type="PROSITE" id="PS50888">
    <property type="entry name" value="BHLH"/>
    <property type="match status" value="1"/>
</dbReference>
<evidence type="ECO:0000256" key="5">
    <source>
        <dbReference type="ARBA" id="ARBA00023242"/>
    </source>
</evidence>
<dbReference type="PANTHER" id="PTHR16223:SF125">
    <property type="entry name" value="OS08G0506700 PROTEIN"/>
    <property type="match status" value="1"/>
</dbReference>
<evidence type="ECO:0000259" key="7">
    <source>
        <dbReference type="PROSITE" id="PS50888"/>
    </source>
</evidence>
<dbReference type="GO" id="GO:0005634">
    <property type="term" value="C:nucleus"/>
    <property type="evidence" value="ECO:0007669"/>
    <property type="project" value="UniProtKB-SubCell"/>
</dbReference>
<evidence type="ECO:0000256" key="2">
    <source>
        <dbReference type="ARBA" id="ARBA00023015"/>
    </source>
</evidence>
<keyword evidence="9" id="KW-1185">Reference proteome</keyword>
<evidence type="ECO:0000313" key="9">
    <source>
        <dbReference type="Proteomes" id="UP001237642"/>
    </source>
</evidence>
<keyword evidence="3" id="KW-0238">DNA-binding</keyword>
<proteinExistence type="predicted"/>
<evidence type="ECO:0000313" key="8">
    <source>
        <dbReference type="EMBL" id="KAK1386658.1"/>
    </source>
</evidence>
<reference evidence="8" key="2">
    <citation type="submission" date="2023-05" db="EMBL/GenBank/DDBJ databases">
        <authorList>
            <person name="Schelkunov M.I."/>
        </authorList>
    </citation>
    <scope>NUCLEOTIDE SEQUENCE</scope>
    <source>
        <strain evidence="8">Hsosn_3</strain>
        <tissue evidence="8">Leaf</tissue>
    </source>
</reference>
<feature type="domain" description="BHLH" evidence="7">
    <location>
        <begin position="303"/>
        <end position="353"/>
    </location>
</feature>
<dbReference type="CDD" id="cd11393">
    <property type="entry name" value="bHLH_AtbHLH_like"/>
    <property type="match status" value="1"/>
</dbReference>
<dbReference type="GO" id="GO:0000981">
    <property type="term" value="F:DNA-binding transcription factor activity, RNA polymerase II-specific"/>
    <property type="evidence" value="ECO:0007669"/>
    <property type="project" value="TreeGrafter"/>
</dbReference>
<dbReference type="AlphaFoldDB" id="A0AAD8MWW1"/>
<keyword evidence="2" id="KW-0805">Transcription regulation</keyword>
<organism evidence="8 9">
    <name type="scientific">Heracleum sosnowskyi</name>
    <dbReference type="NCBI Taxonomy" id="360622"/>
    <lineage>
        <taxon>Eukaryota</taxon>
        <taxon>Viridiplantae</taxon>
        <taxon>Streptophyta</taxon>
        <taxon>Embryophyta</taxon>
        <taxon>Tracheophyta</taxon>
        <taxon>Spermatophyta</taxon>
        <taxon>Magnoliopsida</taxon>
        <taxon>eudicotyledons</taxon>
        <taxon>Gunneridae</taxon>
        <taxon>Pentapetalae</taxon>
        <taxon>asterids</taxon>
        <taxon>campanulids</taxon>
        <taxon>Apiales</taxon>
        <taxon>Apiaceae</taxon>
        <taxon>Apioideae</taxon>
        <taxon>apioid superclade</taxon>
        <taxon>Tordylieae</taxon>
        <taxon>Tordyliinae</taxon>
        <taxon>Heracleum</taxon>
    </lineage>
</organism>
<dbReference type="SUPFAM" id="SSF47459">
    <property type="entry name" value="HLH, helix-loop-helix DNA-binding domain"/>
    <property type="match status" value="1"/>
</dbReference>
<keyword evidence="4" id="KW-0804">Transcription</keyword>
<dbReference type="InterPro" id="IPR011598">
    <property type="entry name" value="bHLH_dom"/>
</dbReference>
<dbReference type="SMART" id="SM00353">
    <property type="entry name" value="HLH"/>
    <property type="match status" value="1"/>
</dbReference>
<evidence type="ECO:0000256" key="6">
    <source>
        <dbReference type="SAM" id="Coils"/>
    </source>
</evidence>
<evidence type="ECO:0000256" key="3">
    <source>
        <dbReference type="ARBA" id="ARBA00023125"/>
    </source>
</evidence>
<dbReference type="InterPro" id="IPR045239">
    <property type="entry name" value="bHLH95_bHLH"/>
</dbReference>
<dbReference type="InterPro" id="IPR036638">
    <property type="entry name" value="HLH_DNA-bd_sf"/>
</dbReference>
<reference evidence="8" key="1">
    <citation type="submission" date="2023-02" db="EMBL/GenBank/DDBJ databases">
        <title>Genome of toxic invasive species Heracleum sosnowskyi carries increased number of genes despite the absence of recent whole-genome duplications.</title>
        <authorList>
            <person name="Schelkunov M."/>
            <person name="Shtratnikova V."/>
            <person name="Makarenko M."/>
            <person name="Klepikova A."/>
            <person name="Omelchenko D."/>
            <person name="Novikova G."/>
            <person name="Obukhova E."/>
            <person name="Bogdanov V."/>
            <person name="Penin A."/>
            <person name="Logacheva M."/>
        </authorList>
    </citation>
    <scope>NUCLEOTIDE SEQUENCE</scope>
    <source>
        <strain evidence="8">Hsosn_3</strain>
        <tissue evidence="8">Leaf</tissue>
    </source>
</reference>
<dbReference type="EMBL" id="JAUIZM010000004">
    <property type="protein sequence ID" value="KAK1386658.1"/>
    <property type="molecule type" value="Genomic_DNA"/>
</dbReference>
<dbReference type="PANTHER" id="PTHR16223">
    <property type="entry name" value="TRANSCRIPTION FACTOR BHLH83-RELATED"/>
    <property type="match status" value="1"/>
</dbReference>
<keyword evidence="5" id="KW-0539">Nucleus</keyword>
<feature type="coiled-coil region" evidence="6">
    <location>
        <begin position="343"/>
        <end position="370"/>
    </location>
</feature>
<evidence type="ECO:0000256" key="4">
    <source>
        <dbReference type="ARBA" id="ARBA00023163"/>
    </source>
</evidence>
<dbReference type="GO" id="GO:0046983">
    <property type="term" value="F:protein dimerization activity"/>
    <property type="evidence" value="ECO:0007669"/>
    <property type="project" value="InterPro"/>
</dbReference>
<dbReference type="FunFam" id="4.10.280.10:FF:000021">
    <property type="entry name" value="Transcription factor bHLH130 family"/>
    <property type="match status" value="1"/>
</dbReference>
<sequence>MFGDSRALFTDSNAIFSSNFSPKEVEQEQEQEDLFSRTKMNFDMNSIIQDNFNNKSLDFDDGDGDGNGNDKGLLNGFGLSSGLLSQFPRQSSNHVGGLDNNSGLFRTGSSMGMDNQVKVSSGLMRLNSSPAGFFSHITPQSGYGGMGGGVGNYRVANGSNRDLGPTASRLKSQTSLSSGIPSSLGMLSRISEFDGGNIAPSGNENAKSGGINGETQYYASEYPLSSWNDSLHFAENYTGLKRELDADDDRLFSSSQNGEITNRPSLLSHHLSMSKTSSEISCMDKLLQLQDSVPCKIRAKRGCATHPRSIAERVRRTRISERMRKLQQLVPHMDKQTNTADMLDLAVEYIKNLQKQYKTLNDNRANCKCSAMQKQGLD</sequence>
<comment type="subcellular location">
    <subcellularLocation>
        <location evidence="1">Nucleus</location>
    </subcellularLocation>
</comment>
<dbReference type="Gene3D" id="4.10.280.10">
    <property type="entry name" value="Helix-loop-helix DNA-binding domain"/>
    <property type="match status" value="1"/>
</dbReference>
<name>A0AAD8MWW1_9APIA</name>
<accession>A0AAD8MWW1</accession>
<dbReference type="GO" id="GO:0000978">
    <property type="term" value="F:RNA polymerase II cis-regulatory region sequence-specific DNA binding"/>
    <property type="evidence" value="ECO:0007669"/>
    <property type="project" value="TreeGrafter"/>
</dbReference>
<comment type="caution">
    <text evidence="8">The sequence shown here is derived from an EMBL/GenBank/DDBJ whole genome shotgun (WGS) entry which is preliminary data.</text>
</comment>
<evidence type="ECO:0000256" key="1">
    <source>
        <dbReference type="ARBA" id="ARBA00004123"/>
    </source>
</evidence>
<dbReference type="Proteomes" id="UP001237642">
    <property type="component" value="Unassembled WGS sequence"/>
</dbReference>
<dbReference type="InterPro" id="IPR045843">
    <property type="entry name" value="IND-like"/>
</dbReference>
<gene>
    <name evidence="8" type="ORF">POM88_014836</name>
</gene>
<dbReference type="Pfam" id="PF00010">
    <property type="entry name" value="HLH"/>
    <property type="match status" value="1"/>
</dbReference>
<keyword evidence="6" id="KW-0175">Coiled coil</keyword>
<protein>
    <submittedName>
        <fullName evidence="8">Transcription factor bHLH130</fullName>
    </submittedName>
</protein>